<dbReference type="PANTHER" id="PTHR22683">
    <property type="entry name" value="SPORULATION PROTEIN RELATED"/>
    <property type="match status" value="1"/>
</dbReference>
<organism evidence="4 5">
    <name type="scientific">Dactylosporangium maewongense</name>
    <dbReference type="NCBI Taxonomy" id="634393"/>
    <lineage>
        <taxon>Bacteria</taxon>
        <taxon>Bacillati</taxon>
        <taxon>Actinomycetota</taxon>
        <taxon>Actinomycetes</taxon>
        <taxon>Micromonosporales</taxon>
        <taxon>Micromonosporaceae</taxon>
        <taxon>Dactylosporangium</taxon>
    </lineage>
</organism>
<keyword evidence="1" id="KW-0547">Nucleotide-binding</keyword>
<dbReference type="InterPro" id="IPR027417">
    <property type="entry name" value="P-loop_NTPase"/>
</dbReference>
<comment type="caution">
    <text evidence="4">The sequence shown here is derived from an EMBL/GenBank/DDBJ whole genome shotgun (WGS) entry which is preliminary data.</text>
</comment>
<evidence type="ECO:0000256" key="2">
    <source>
        <dbReference type="ARBA" id="ARBA00022840"/>
    </source>
</evidence>
<dbReference type="SUPFAM" id="SSF52129">
    <property type="entry name" value="Caspase-like"/>
    <property type="match status" value="1"/>
</dbReference>
<dbReference type="PANTHER" id="PTHR22683:SF1">
    <property type="entry name" value="TYPE VII SECRETION SYSTEM PROTEIN ESSC"/>
    <property type="match status" value="1"/>
</dbReference>
<keyword evidence="2" id="KW-0067">ATP-binding</keyword>
<proteinExistence type="predicted"/>
<evidence type="ECO:0000259" key="3">
    <source>
        <dbReference type="Pfam" id="PF01580"/>
    </source>
</evidence>
<name>A0ABN1ZJP0_9ACTN</name>
<feature type="domain" description="FtsK" evidence="3">
    <location>
        <begin position="272"/>
        <end position="377"/>
    </location>
</feature>
<dbReference type="EMBL" id="BAAAQD010000001">
    <property type="protein sequence ID" value="GAA1500162.1"/>
    <property type="molecule type" value="Genomic_DNA"/>
</dbReference>
<keyword evidence="5" id="KW-1185">Reference proteome</keyword>
<sequence length="982" mass="105304">MTVFDRVSTAAARLAEARAALPPGAIELACHAAVPVAVDPTLLNLLRINFFVDPPHDLPWSVEAALLTSPLFKELGGDLYEIDDDLRRHLLISLRTTYGPDRAVQVALLLERYCDRPGVWGAHPFLEQAQRLTAIGIIDPPAALRWLDDAAADSRTEAGLSKDWFVAMRGRLDRQPDPALRLDTEMDEAIALLPSNAAVQRLAELGQLPGADLDAIRNALGFVRSDAAASALALLDRLAGPESSDADLEDAPVPLTDLLGAFPMWDEHLDGRLVPVPFGVDNAGRPVTLDLERHGPHGWIIAPAYTGRRQLLRTIVLALAAAHPPHELELLLVGASGARTFAGLKDLPHTVGVIPGPLTPISAGRLADDIGRELDRRLHMPANRPKLVIVIDKYLNLPPHPDSLVGRLFNADDAGLHVLLTDGSHDFRSPGLPEHLGFEMRLEPNALPGFGTFTTRSSEPQQFRGAVTFLPLAPPRRDTVAEWLVARMSGLAGPRPWIAAPAPSAQPALLDLLGPRRVVEGRGLTAGSQALWGKAAGIAGSVARKDGTGYEPLELDLTTGNVAIVGMPYTGRVDVLVSLVLSLALTNTPDEVQVLLLDHGGGLAPLFALPHVGLAVDDEDDPQARSEALRAALWFIERHRSTRRLFLVMNRWGPPALAELLTLAAASHHPSQGFHILASAESWDVGGIESFTTRMETKLADPSTSRIDADRAAELHAERLDYGLAPDGKPFVIGLIGEHRADNRDNAAALATDIAIQWTASAAGGRRRLGSGRFALVVGNVGSDDEWYGDTFAMRENLAAMSEALGDPSIGGFAVTSTVDRDPQRIRQAIGEFLSDRTYTDQVVLYLAGHVLRDLDGPDAVAGVGVQWLRTRLDACRARRQLAILDVCTTDESDGMRLADLLSVAVDVTRTWMVGSYPPGGLPRFTHALISGLHDGSADNDGDGVITALEAFRHAVAHGVAADSWTPRLRHGAGHGFVIAAA</sequence>
<dbReference type="Gene3D" id="3.40.50.300">
    <property type="entry name" value="P-loop containing nucleotide triphosphate hydrolases"/>
    <property type="match status" value="2"/>
</dbReference>
<gene>
    <name evidence="4" type="ORF">GCM10009827_005110</name>
</gene>
<protein>
    <recommendedName>
        <fullName evidence="3">FtsK domain-containing protein</fullName>
    </recommendedName>
</protein>
<dbReference type="Pfam" id="PF01580">
    <property type="entry name" value="FtsK_SpoIIIE"/>
    <property type="match status" value="2"/>
</dbReference>
<feature type="domain" description="FtsK" evidence="3">
    <location>
        <begin position="550"/>
        <end position="633"/>
    </location>
</feature>
<reference evidence="4 5" key="1">
    <citation type="journal article" date="2019" name="Int. J. Syst. Evol. Microbiol.">
        <title>The Global Catalogue of Microorganisms (GCM) 10K type strain sequencing project: providing services to taxonomists for standard genome sequencing and annotation.</title>
        <authorList>
            <consortium name="The Broad Institute Genomics Platform"/>
            <consortium name="The Broad Institute Genome Sequencing Center for Infectious Disease"/>
            <person name="Wu L."/>
            <person name="Ma J."/>
        </authorList>
    </citation>
    <scope>NUCLEOTIDE SEQUENCE [LARGE SCALE GENOMIC DNA]</scope>
    <source>
        <strain evidence="4 5">JCM 15933</strain>
    </source>
</reference>
<evidence type="ECO:0000313" key="4">
    <source>
        <dbReference type="EMBL" id="GAA1500162.1"/>
    </source>
</evidence>
<accession>A0ABN1ZJP0</accession>
<dbReference type="RefSeq" id="WP_344499030.1">
    <property type="nucleotide sequence ID" value="NZ_BAAAQD010000001.1"/>
</dbReference>
<evidence type="ECO:0000256" key="1">
    <source>
        <dbReference type="ARBA" id="ARBA00022741"/>
    </source>
</evidence>
<dbReference type="Proteomes" id="UP001501470">
    <property type="component" value="Unassembled WGS sequence"/>
</dbReference>
<dbReference type="InterPro" id="IPR050206">
    <property type="entry name" value="FtsK/SpoIIIE/SftA"/>
</dbReference>
<dbReference type="InterPro" id="IPR029030">
    <property type="entry name" value="Caspase-like_dom_sf"/>
</dbReference>
<dbReference type="InterPro" id="IPR002543">
    <property type="entry name" value="FtsK_dom"/>
</dbReference>
<evidence type="ECO:0000313" key="5">
    <source>
        <dbReference type="Proteomes" id="UP001501470"/>
    </source>
</evidence>